<evidence type="ECO:0000256" key="1">
    <source>
        <dbReference type="ARBA" id="ARBA00022574"/>
    </source>
</evidence>
<keyword evidence="5" id="KW-1133">Transmembrane helix</keyword>
<dbReference type="InterPro" id="IPR019775">
    <property type="entry name" value="WD40_repeat_CS"/>
</dbReference>
<keyword evidence="5" id="KW-0472">Membrane</keyword>
<protein>
    <recommendedName>
        <fullName evidence="6">Novel STAND NTPase 1 domain-containing protein</fullName>
    </recommendedName>
</protein>
<dbReference type="InterPro" id="IPR001680">
    <property type="entry name" value="WD40_rpt"/>
</dbReference>
<evidence type="ECO:0000313" key="7">
    <source>
        <dbReference type="EMBL" id="GGB40305.1"/>
    </source>
</evidence>
<dbReference type="InterPro" id="IPR015943">
    <property type="entry name" value="WD40/YVTN_repeat-like_dom_sf"/>
</dbReference>
<reference evidence="7" key="1">
    <citation type="journal article" date="2014" name="Int. J. Syst. Evol. Microbiol.">
        <title>Complete genome sequence of Corynebacterium casei LMG S-19264T (=DSM 44701T), isolated from a smear-ripened cheese.</title>
        <authorList>
            <consortium name="US DOE Joint Genome Institute (JGI-PGF)"/>
            <person name="Walter F."/>
            <person name="Albersmeier A."/>
            <person name="Kalinowski J."/>
            <person name="Ruckert C."/>
        </authorList>
    </citation>
    <scope>NUCLEOTIDE SEQUENCE</scope>
    <source>
        <strain evidence="7">CGMCC 1.12827</strain>
    </source>
</reference>
<dbReference type="Gene3D" id="2.130.10.10">
    <property type="entry name" value="YVTN repeat-like/Quinoprotein amine dehydrogenase"/>
    <property type="match status" value="3"/>
</dbReference>
<feature type="transmembrane region" description="Helical" evidence="5">
    <location>
        <begin position="545"/>
        <end position="568"/>
    </location>
</feature>
<dbReference type="SUPFAM" id="SSF101908">
    <property type="entry name" value="Putative isomerase YbhE"/>
    <property type="match status" value="1"/>
</dbReference>
<dbReference type="Pfam" id="PF00400">
    <property type="entry name" value="WD40"/>
    <property type="match status" value="4"/>
</dbReference>
<feature type="region of interest" description="Disordered" evidence="4">
    <location>
        <begin position="676"/>
        <end position="696"/>
    </location>
</feature>
<keyword evidence="1 3" id="KW-0853">WD repeat</keyword>
<keyword evidence="5" id="KW-0812">Transmembrane</keyword>
<name>A0A916TE93_9ACTN</name>
<evidence type="ECO:0000256" key="4">
    <source>
        <dbReference type="SAM" id="MobiDB-lite"/>
    </source>
</evidence>
<evidence type="ECO:0000256" key="2">
    <source>
        <dbReference type="ARBA" id="ARBA00022737"/>
    </source>
</evidence>
<evidence type="ECO:0000259" key="6">
    <source>
        <dbReference type="Pfam" id="PF20703"/>
    </source>
</evidence>
<dbReference type="PROSITE" id="PS50294">
    <property type="entry name" value="WD_REPEATS_REGION"/>
    <property type="match status" value="1"/>
</dbReference>
<gene>
    <name evidence="7" type="ORF">GCM10011489_29850</name>
</gene>
<dbReference type="RefSeq" id="WP_188587379.1">
    <property type="nucleotide sequence ID" value="NZ_BMGC01000025.1"/>
</dbReference>
<evidence type="ECO:0000256" key="5">
    <source>
        <dbReference type="SAM" id="Phobius"/>
    </source>
</evidence>
<dbReference type="CDD" id="cd00093">
    <property type="entry name" value="HTH_XRE"/>
    <property type="match status" value="1"/>
</dbReference>
<keyword evidence="8" id="KW-1185">Reference proteome</keyword>
<dbReference type="EMBL" id="BMGC01000025">
    <property type="protein sequence ID" value="GGB40305.1"/>
    <property type="molecule type" value="Genomic_DNA"/>
</dbReference>
<dbReference type="InterPro" id="IPR027417">
    <property type="entry name" value="P-loop_NTPase"/>
</dbReference>
<dbReference type="PROSITE" id="PS00678">
    <property type="entry name" value="WD_REPEATS_1"/>
    <property type="match status" value="1"/>
</dbReference>
<dbReference type="PROSITE" id="PS50082">
    <property type="entry name" value="WD_REPEATS_2"/>
    <property type="match status" value="3"/>
</dbReference>
<evidence type="ECO:0000313" key="8">
    <source>
        <dbReference type="Proteomes" id="UP000621454"/>
    </source>
</evidence>
<dbReference type="InterPro" id="IPR049052">
    <property type="entry name" value="nSTAND1"/>
</dbReference>
<dbReference type="PANTHER" id="PTHR22847:SF637">
    <property type="entry name" value="WD REPEAT DOMAIN 5B"/>
    <property type="match status" value="1"/>
</dbReference>
<dbReference type="SUPFAM" id="SSF52540">
    <property type="entry name" value="P-loop containing nucleoside triphosphate hydrolases"/>
    <property type="match status" value="1"/>
</dbReference>
<dbReference type="PANTHER" id="PTHR22847">
    <property type="entry name" value="WD40 REPEAT PROTEIN"/>
    <property type="match status" value="1"/>
</dbReference>
<organism evidence="7 8">
    <name type="scientific">Gordonia jinhuaensis</name>
    <dbReference type="NCBI Taxonomy" id="1517702"/>
    <lineage>
        <taxon>Bacteria</taxon>
        <taxon>Bacillati</taxon>
        <taxon>Actinomycetota</taxon>
        <taxon>Actinomycetes</taxon>
        <taxon>Mycobacteriales</taxon>
        <taxon>Gordoniaceae</taxon>
        <taxon>Gordonia</taxon>
    </lineage>
</organism>
<dbReference type="SMART" id="SM00320">
    <property type="entry name" value="WD40"/>
    <property type="match status" value="10"/>
</dbReference>
<feature type="repeat" description="WD" evidence="3">
    <location>
        <begin position="1170"/>
        <end position="1204"/>
    </location>
</feature>
<feature type="compositionally biased region" description="Polar residues" evidence="4">
    <location>
        <begin position="619"/>
        <end position="632"/>
    </location>
</feature>
<dbReference type="SUPFAM" id="SSF69322">
    <property type="entry name" value="Tricorn protease domain 2"/>
    <property type="match status" value="1"/>
</dbReference>
<dbReference type="Pfam" id="PF20703">
    <property type="entry name" value="nSTAND1"/>
    <property type="match status" value="1"/>
</dbReference>
<proteinExistence type="predicted"/>
<feature type="repeat" description="WD" evidence="3">
    <location>
        <begin position="1134"/>
        <end position="1166"/>
    </location>
</feature>
<feature type="domain" description="Novel STAND NTPase 1" evidence="6">
    <location>
        <begin position="98"/>
        <end position="488"/>
    </location>
</feature>
<dbReference type="Proteomes" id="UP000621454">
    <property type="component" value="Unassembled WGS sequence"/>
</dbReference>
<reference evidence="7" key="2">
    <citation type="submission" date="2020-09" db="EMBL/GenBank/DDBJ databases">
        <authorList>
            <person name="Sun Q."/>
            <person name="Zhou Y."/>
        </authorList>
    </citation>
    <scope>NUCLEOTIDE SEQUENCE</scope>
    <source>
        <strain evidence="7">CGMCC 1.12827</strain>
    </source>
</reference>
<feature type="repeat" description="WD" evidence="3">
    <location>
        <begin position="862"/>
        <end position="894"/>
    </location>
</feature>
<dbReference type="InterPro" id="IPR001387">
    <property type="entry name" value="Cro/C1-type_HTH"/>
</dbReference>
<keyword evidence="2" id="KW-0677">Repeat</keyword>
<evidence type="ECO:0000256" key="3">
    <source>
        <dbReference type="PROSITE-ProRule" id="PRU00221"/>
    </source>
</evidence>
<accession>A0A916TE93</accession>
<comment type="caution">
    <text evidence="7">The sequence shown here is derived from an EMBL/GenBank/DDBJ whole genome shotgun (WGS) entry which is preliminary data.</text>
</comment>
<sequence length="1289" mass="135853">MQVDAVHTREELGRALTDLRLEAGLSVRDVATQADALLGTVAGWFAGQHAPTKSSREMFDRVLGVCGVTDPEGKSQWWRAVERATRRSVRRRSKPAPPYRGFDAFQPEDGPLFFGRDDLVDRLVAEVTTRFEAFLAAPGIDTMPCTMVVGASGSGKSSMVRAGMLGRIGMCPDLANWNYAVMVPGDDPIGAMRVALGAVDALPETTAGVICGGTAGGSTLLVVDQLEELWTQCSAEQRDGFCTAFIAEMLARTNVAPILVLRADFYGRAMSMPVLSTMLQESQVVVPPMTADELREVIISPAEQSGVTVDPDLVDMLLSEIAPSREASSLNGVLPLLSYALAATWNRGDGMRMTVRDYLATGRINGAVEQAAEAVYESLSPSERATAAHLLPALVNVDEAGVTRRTARLDDLGVHGAAAPREATAVIEQFAAARLVTVTGTHARFAHDALITAWPRLTGWIDAGRTDLLLARRLREFTEDWELAGRPDDSLLRGSPLTAYNELAESSDGPAMLGHAELEYLHASNARAGADAERERRRSRQLRRFAVVAGAFAVVAALAAVVAIVSGVTAVHQRERSEAIRNMALSRQLAVQANELWPRDPVLAGQLAMVAYRESPTTEARSALMDTSSRPTPTRYLGRPGPASSAVSATTNLLAVAGGGQLRLFRTSGQRLSRPLSTVDIGGDRGHSGGVAFSPDGRRVFTGNDTTLTEWDVTDPSAPVRMGRLPGVAGAVDDVSMSPDGRWIAAGVVGIGAQVWAAAPGGWAPVAMPVQYTSSAGAVAFSADGTTMAASTVSRRIDLYRIAGDGTFTPSGSIRLQAGANNEQAQELTFTPDGQLVAALRSRTVDVYDIADPGSPRLTARLRGFSDFVNSVSVSADGTLIVGGSADNSVLLFDRAHPDTPIATVPGAANVSSVRIVGDMVIACGDDGQVVQWPLEHRVVRIGADNAYQIPTNGDGSQVFASDTIVDGRVTQWAVERGGFRSRGPALLPPAGVTFSGAIGVGESGRALALGSDNGQLYFADYTDPAHPQLRGRVDALPTLDETVDYSESAGLAVAGATDTATVAVIDAHDLSAPAAASRIDVGSGVWWTQLSPDGKRLAIATLTGDVVLYDLSTPAAPRLLSRIDVFGGAAALSVAFSPDGSRLAASSDDRTVAVIDVSNTDRPTVVSRMSGPSGQVYAVTFSPEGSQILAAGGNAEVWLWDISAVGHRGTTVTSDAVLRAFPGHVYDARFGAGGTLLATGEKGALTMWQRDPDQIIAQRCAAIGDQITREEWKTYLPDLGYSPPCGEQ</sequence>
<feature type="region of interest" description="Disordered" evidence="4">
    <location>
        <begin position="619"/>
        <end position="643"/>
    </location>
</feature>